<proteinExistence type="predicted"/>
<dbReference type="CDD" id="cd08071">
    <property type="entry name" value="MPN_DUF2466"/>
    <property type="match status" value="1"/>
</dbReference>
<evidence type="ECO:0000259" key="6">
    <source>
        <dbReference type="PROSITE" id="PS50249"/>
    </source>
</evidence>
<keyword evidence="5" id="KW-0482">Metalloprotease</keyword>
<reference evidence="7" key="1">
    <citation type="submission" date="2022-01" db="EMBL/GenBank/DDBJ databases">
        <authorList>
            <person name="Jo J.-H."/>
            <person name="Im W.-T."/>
        </authorList>
    </citation>
    <scope>NUCLEOTIDE SEQUENCE</scope>
    <source>
        <strain evidence="7">NA20</strain>
    </source>
</reference>
<dbReference type="PANTHER" id="PTHR30471">
    <property type="entry name" value="DNA REPAIR PROTEIN RADC"/>
    <property type="match status" value="1"/>
</dbReference>
<keyword evidence="1" id="KW-0645">Protease</keyword>
<dbReference type="Gene3D" id="3.40.140.10">
    <property type="entry name" value="Cytidine Deaminase, domain 2"/>
    <property type="match status" value="1"/>
</dbReference>
<comment type="caution">
    <text evidence="7">The sequence shown here is derived from an EMBL/GenBank/DDBJ whole genome shotgun (WGS) entry which is preliminary data.</text>
</comment>
<dbReference type="InterPro" id="IPR037518">
    <property type="entry name" value="MPN"/>
</dbReference>
<dbReference type="InterPro" id="IPR020891">
    <property type="entry name" value="UPF0758_CS"/>
</dbReference>
<protein>
    <submittedName>
        <fullName evidence="7">JAB domain-containing protein</fullName>
    </submittedName>
</protein>
<dbReference type="PANTHER" id="PTHR30471:SF3">
    <property type="entry name" value="UPF0758 PROTEIN YEES-RELATED"/>
    <property type="match status" value="1"/>
</dbReference>
<dbReference type="Pfam" id="PF04002">
    <property type="entry name" value="RadC"/>
    <property type="match status" value="1"/>
</dbReference>
<sequence>MNIRLKPNQKIHIQSSSDIYQILQPIFRRYSKLDRDREHLWMMTLDCSQTVRKLELLGLGTQRTVLIDPMEVYHRALLRRAASIVVIHNHPSGSLKPSRADKTATEKLVEASRFLNIKLLDHLIISEDEYFSFLDEGVFETLETRKFIMFNSILAMD</sequence>
<dbReference type="InterPro" id="IPR001405">
    <property type="entry name" value="UPF0758"/>
</dbReference>
<evidence type="ECO:0000313" key="7">
    <source>
        <dbReference type="EMBL" id="MCG2612670.1"/>
    </source>
</evidence>
<name>A0ABS9KK26_9BACT</name>
<keyword evidence="3" id="KW-0378">Hydrolase</keyword>
<gene>
    <name evidence="7" type="ORF">LZZ85_00200</name>
</gene>
<dbReference type="RefSeq" id="WP_237867899.1">
    <property type="nucleotide sequence ID" value="NZ_JAKLTR010000001.1"/>
</dbReference>
<evidence type="ECO:0000256" key="3">
    <source>
        <dbReference type="ARBA" id="ARBA00022801"/>
    </source>
</evidence>
<keyword evidence="4" id="KW-0862">Zinc</keyword>
<evidence type="ECO:0000256" key="4">
    <source>
        <dbReference type="ARBA" id="ARBA00022833"/>
    </source>
</evidence>
<evidence type="ECO:0000256" key="2">
    <source>
        <dbReference type="ARBA" id="ARBA00022723"/>
    </source>
</evidence>
<organism evidence="7 8">
    <name type="scientific">Terrimonas ginsenosidimutans</name>
    <dbReference type="NCBI Taxonomy" id="2908004"/>
    <lineage>
        <taxon>Bacteria</taxon>
        <taxon>Pseudomonadati</taxon>
        <taxon>Bacteroidota</taxon>
        <taxon>Chitinophagia</taxon>
        <taxon>Chitinophagales</taxon>
        <taxon>Chitinophagaceae</taxon>
        <taxon>Terrimonas</taxon>
    </lineage>
</organism>
<keyword evidence="8" id="KW-1185">Reference proteome</keyword>
<feature type="domain" description="MPN" evidence="6">
    <location>
        <begin position="12"/>
        <end position="139"/>
    </location>
</feature>
<evidence type="ECO:0000256" key="1">
    <source>
        <dbReference type="ARBA" id="ARBA00022670"/>
    </source>
</evidence>
<dbReference type="EMBL" id="JAKLTR010000001">
    <property type="protein sequence ID" value="MCG2612670.1"/>
    <property type="molecule type" value="Genomic_DNA"/>
</dbReference>
<accession>A0ABS9KK26</accession>
<dbReference type="PROSITE" id="PS01302">
    <property type="entry name" value="UPF0758"/>
    <property type="match status" value="1"/>
</dbReference>
<dbReference type="InterPro" id="IPR025657">
    <property type="entry name" value="RadC_JAB"/>
</dbReference>
<dbReference type="Proteomes" id="UP001165367">
    <property type="component" value="Unassembled WGS sequence"/>
</dbReference>
<evidence type="ECO:0000313" key="8">
    <source>
        <dbReference type="Proteomes" id="UP001165367"/>
    </source>
</evidence>
<keyword evidence="2" id="KW-0479">Metal-binding</keyword>
<evidence type="ECO:0000256" key="5">
    <source>
        <dbReference type="ARBA" id="ARBA00023049"/>
    </source>
</evidence>
<dbReference type="PROSITE" id="PS50249">
    <property type="entry name" value="MPN"/>
    <property type="match status" value="1"/>
</dbReference>